<evidence type="ECO:0000313" key="3">
    <source>
        <dbReference type="Proteomes" id="UP001165085"/>
    </source>
</evidence>
<dbReference type="Proteomes" id="UP001165085">
    <property type="component" value="Unassembled WGS sequence"/>
</dbReference>
<keyword evidence="1" id="KW-0472">Membrane</keyword>
<dbReference type="AlphaFoldDB" id="A0A9W7C5D7"/>
<name>A0A9W7C5D7_9STRA</name>
<comment type="caution">
    <text evidence="2">The sequence shown here is derived from an EMBL/GenBank/DDBJ whole genome shotgun (WGS) entry which is preliminary data.</text>
</comment>
<feature type="transmembrane region" description="Helical" evidence="1">
    <location>
        <begin position="246"/>
        <end position="263"/>
    </location>
</feature>
<dbReference type="Gene3D" id="3.40.50.2300">
    <property type="match status" value="1"/>
</dbReference>
<protein>
    <recommendedName>
        <fullName evidence="4">Response regulatory domain-containing protein</fullName>
    </recommendedName>
</protein>
<evidence type="ECO:0000256" key="1">
    <source>
        <dbReference type="SAM" id="Phobius"/>
    </source>
</evidence>
<feature type="transmembrane region" description="Helical" evidence="1">
    <location>
        <begin position="270"/>
        <end position="290"/>
    </location>
</feature>
<feature type="transmembrane region" description="Helical" evidence="1">
    <location>
        <begin position="296"/>
        <end position="315"/>
    </location>
</feature>
<proteinExistence type="predicted"/>
<gene>
    <name evidence="2" type="ORF">TrST_g3126</name>
</gene>
<dbReference type="OrthoDB" id="196485at2759"/>
<feature type="transmembrane region" description="Helical" evidence="1">
    <location>
        <begin position="158"/>
        <end position="178"/>
    </location>
</feature>
<keyword evidence="3" id="KW-1185">Reference proteome</keyword>
<sequence length="714" mass="82287">MDSKSTFISMKEKTDFIDSIISSHSNDDEGEYDRAYRTRLREVPGSWVLSNVRELYQQVGNIFASRRFTSKGFTVPPVIELLFPWKFKSKVLEEAYTYAEAYSYWLACQKMLKLGIVICLLNVWRESQPVIKVNIYHIGLYNSFNFAMIEHFVTEIHMIALIYLCFATLCLFATMYFGPLWTDHIIFWSYLVSHCIHFLHNVNRMGAYHKEFFHNSCLPLEDHMLLPSDNTIIKQCSDMFLNGVDFLNLNAIFCSLIIVKLAIRRLELRIICLLCTVSLFALLLIGDTYYNRYSNSTWQIFWGLLYVIIWLLVCYDEEVTKRLRFLKHQGALHKLERHNITSRRSQSILNHMIKNVAISIEDTSVGLVDQCEKKNCVLRESSPGLVDELQYIANKSSNIVMSTHLAQMLQDIEEGIYNVNVQSIIPKEIVGCLLRTFRSQKNVSIVYGANKTKSPLGNLSFDIDIDLLTLVVSEVNKISGSSRDMDNEESRQLHVLYKSNKLIVRERIEWKGKKRLETINIINEKLIEGIVKDVHFIEPNLFEFKVMSNNTHLLIEVSHKCSCQKRMRAGSLPSGLVAAGGDDSLVGRKMLDKLFTELGLSEKSFVLGETQDEIEKLECLVLEDPKPEFVFVDQNIQTKDGRTIFGTDIAKRIRRKGFTGFLVVVSANVSTDDINFYEKCEVDCVLGKHLSLERKKNIIIREYFNKNQMGSVED</sequence>
<reference evidence="3" key="1">
    <citation type="journal article" date="2023" name="Commun. Biol.">
        <title>Genome analysis of Parmales, the sister group of diatoms, reveals the evolutionary specialization of diatoms from phago-mixotrophs to photoautotrophs.</title>
        <authorList>
            <person name="Ban H."/>
            <person name="Sato S."/>
            <person name="Yoshikawa S."/>
            <person name="Yamada K."/>
            <person name="Nakamura Y."/>
            <person name="Ichinomiya M."/>
            <person name="Sato N."/>
            <person name="Blanc-Mathieu R."/>
            <person name="Endo H."/>
            <person name="Kuwata A."/>
            <person name="Ogata H."/>
        </authorList>
    </citation>
    <scope>NUCLEOTIDE SEQUENCE [LARGE SCALE GENOMIC DNA]</scope>
    <source>
        <strain evidence="3">NIES 3701</strain>
    </source>
</reference>
<evidence type="ECO:0008006" key="4">
    <source>
        <dbReference type="Google" id="ProtNLM"/>
    </source>
</evidence>
<dbReference type="EMBL" id="BRXY01000568">
    <property type="protein sequence ID" value="GMI00307.1"/>
    <property type="molecule type" value="Genomic_DNA"/>
</dbReference>
<keyword evidence="1" id="KW-1133">Transmembrane helix</keyword>
<keyword evidence="1" id="KW-0812">Transmembrane</keyword>
<organism evidence="2 3">
    <name type="scientific">Triparma strigata</name>
    <dbReference type="NCBI Taxonomy" id="1606541"/>
    <lineage>
        <taxon>Eukaryota</taxon>
        <taxon>Sar</taxon>
        <taxon>Stramenopiles</taxon>
        <taxon>Ochrophyta</taxon>
        <taxon>Bolidophyceae</taxon>
        <taxon>Parmales</taxon>
        <taxon>Triparmaceae</taxon>
        <taxon>Triparma</taxon>
    </lineage>
</organism>
<evidence type="ECO:0000313" key="2">
    <source>
        <dbReference type="EMBL" id="GMI00307.1"/>
    </source>
</evidence>
<accession>A0A9W7C5D7</accession>